<dbReference type="GO" id="GO:0070143">
    <property type="term" value="P:mitochondrial alanyl-tRNA aminoacylation"/>
    <property type="evidence" value="ECO:0007669"/>
    <property type="project" value="UniProtKB-UniRule"/>
</dbReference>
<dbReference type="InterPro" id="IPR012947">
    <property type="entry name" value="tRNA_SAD"/>
</dbReference>
<feature type="domain" description="Alanyl-transfer RNA synthetases family profile" evidence="16">
    <location>
        <begin position="99"/>
        <end position="852"/>
    </location>
</feature>
<dbReference type="InterPro" id="IPR009000">
    <property type="entry name" value="Transl_B-barrel_sf"/>
</dbReference>
<dbReference type="FunFam" id="3.10.310.40:FF:000003">
    <property type="entry name" value="Alanine--tRNA ligase"/>
    <property type="match status" value="1"/>
</dbReference>
<evidence type="ECO:0000256" key="14">
    <source>
        <dbReference type="ARBA" id="ARBA00055137"/>
    </source>
</evidence>
<dbReference type="InterPro" id="IPR023033">
    <property type="entry name" value="Ala_tRNA_ligase_euk/bac"/>
</dbReference>
<dbReference type="GO" id="GO:0004813">
    <property type="term" value="F:alanine-tRNA ligase activity"/>
    <property type="evidence" value="ECO:0007669"/>
    <property type="project" value="UniProtKB-UniRule"/>
</dbReference>
<dbReference type="InterPro" id="IPR018162">
    <property type="entry name" value="Ala-tRNA-ligase_IIc_anticod-bd"/>
</dbReference>
<evidence type="ECO:0000256" key="15">
    <source>
        <dbReference type="HAMAP-Rule" id="MF_03133"/>
    </source>
</evidence>
<proteinExistence type="inferred from homology"/>
<dbReference type="Proteomes" id="UP000515788">
    <property type="component" value="Chromosome 6"/>
</dbReference>
<dbReference type="EC" id="6.1.1.7" evidence="15"/>
<dbReference type="InterPro" id="IPR045864">
    <property type="entry name" value="aa-tRNA-synth_II/BPL/LPL"/>
</dbReference>
<evidence type="ECO:0000256" key="10">
    <source>
        <dbReference type="ARBA" id="ARBA00022917"/>
    </source>
</evidence>
<dbReference type="Gene3D" id="3.10.310.40">
    <property type="match status" value="1"/>
</dbReference>
<dbReference type="InterPro" id="IPR059090">
    <property type="entry name" value="ALA1_helical"/>
</dbReference>
<dbReference type="NCBIfam" id="TIGR00344">
    <property type="entry name" value="alaS"/>
    <property type="match status" value="1"/>
</dbReference>
<dbReference type="SUPFAM" id="SSF55186">
    <property type="entry name" value="ThrRS/AlaRS common domain"/>
    <property type="match status" value="1"/>
</dbReference>
<dbReference type="InterPro" id="IPR018164">
    <property type="entry name" value="Ala-tRNA-synth_IIc_N"/>
</dbReference>
<comment type="subcellular location">
    <subcellularLocation>
        <location evidence="15">Mitochondrion</location>
    </subcellularLocation>
    <subcellularLocation>
        <location evidence="15">Cytoplasm</location>
    </subcellularLocation>
</comment>
<comment type="subunit">
    <text evidence="15">Monomer.</text>
</comment>
<evidence type="ECO:0000256" key="8">
    <source>
        <dbReference type="ARBA" id="ARBA00022840"/>
    </source>
</evidence>
<dbReference type="InterPro" id="IPR018165">
    <property type="entry name" value="Ala-tRNA-synth_IIc_core"/>
</dbReference>
<evidence type="ECO:0000313" key="17">
    <source>
        <dbReference type="EMBL" id="QLL34086.1"/>
    </source>
</evidence>
<keyword evidence="5 15" id="KW-0479">Metal-binding</keyword>
<keyword evidence="12 15" id="KW-0030">Aminoacyl-tRNA synthetase</keyword>
<evidence type="ECO:0000256" key="13">
    <source>
        <dbReference type="ARBA" id="ARBA00048300"/>
    </source>
</evidence>
<evidence type="ECO:0000256" key="11">
    <source>
        <dbReference type="ARBA" id="ARBA00023128"/>
    </source>
</evidence>
<feature type="binding site" evidence="15">
    <location>
        <position position="813"/>
    </location>
    <ligand>
        <name>Zn(2+)</name>
        <dbReference type="ChEBI" id="CHEBI:29105"/>
    </ligand>
</feature>
<dbReference type="HAMAP" id="MF_00036_B">
    <property type="entry name" value="Ala_tRNA_synth_B"/>
    <property type="match status" value="1"/>
</dbReference>
<dbReference type="Pfam" id="PF02272">
    <property type="entry name" value="DHHA1"/>
    <property type="match status" value="1"/>
</dbReference>
<dbReference type="Gene3D" id="3.30.980.10">
    <property type="entry name" value="Threonyl-trna Synthetase, Chain A, domain 2"/>
    <property type="match status" value="1"/>
</dbReference>
<dbReference type="OrthoDB" id="2423964at2759"/>
<keyword evidence="8 15" id="KW-0067">ATP-binding</keyword>
<evidence type="ECO:0000259" key="16">
    <source>
        <dbReference type="PROSITE" id="PS50860"/>
    </source>
</evidence>
<name>A0A7G3ZKQ0_9SACH</name>
<dbReference type="Gene3D" id="2.40.30.130">
    <property type="match status" value="1"/>
</dbReference>
<dbReference type="InterPro" id="IPR003156">
    <property type="entry name" value="DHHA1_dom"/>
</dbReference>
<keyword evidence="2 15" id="KW-0963">Cytoplasm</keyword>
<dbReference type="Pfam" id="PF26023">
    <property type="entry name" value="ALA1"/>
    <property type="match status" value="1"/>
</dbReference>
<evidence type="ECO:0000256" key="9">
    <source>
        <dbReference type="ARBA" id="ARBA00022884"/>
    </source>
</evidence>
<feature type="binding site" evidence="15">
    <location>
        <position position="690"/>
    </location>
    <ligand>
        <name>Zn(2+)</name>
        <dbReference type="ChEBI" id="CHEBI:29105"/>
    </ligand>
</feature>
<dbReference type="Pfam" id="PF07973">
    <property type="entry name" value="tRNA_SAD"/>
    <property type="match status" value="1"/>
</dbReference>
<dbReference type="SUPFAM" id="SSF50447">
    <property type="entry name" value="Translation proteins"/>
    <property type="match status" value="1"/>
</dbReference>
<dbReference type="EMBL" id="CP059251">
    <property type="protein sequence ID" value="QLL34086.1"/>
    <property type="molecule type" value="Genomic_DNA"/>
</dbReference>
<dbReference type="CDD" id="cd00673">
    <property type="entry name" value="AlaRS_core"/>
    <property type="match status" value="1"/>
</dbReference>
<dbReference type="PRINTS" id="PR00980">
    <property type="entry name" value="TRNASYNTHALA"/>
</dbReference>
<evidence type="ECO:0000256" key="5">
    <source>
        <dbReference type="ARBA" id="ARBA00022723"/>
    </source>
</evidence>
<feature type="binding site" evidence="15">
    <location>
        <position position="809"/>
    </location>
    <ligand>
        <name>Zn(2+)</name>
        <dbReference type="ChEBI" id="CHEBI:29105"/>
    </ligand>
</feature>
<evidence type="ECO:0000256" key="4">
    <source>
        <dbReference type="ARBA" id="ARBA00022598"/>
    </source>
</evidence>
<dbReference type="GO" id="GO:0005739">
    <property type="term" value="C:mitochondrion"/>
    <property type="evidence" value="ECO:0007669"/>
    <property type="project" value="UniProtKB-SubCell"/>
</dbReference>
<dbReference type="SUPFAM" id="SSF55681">
    <property type="entry name" value="Class II aaRS and biotin synthetases"/>
    <property type="match status" value="1"/>
</dbReference>
<protein>
    <recommendedName>
        <fullName evidence="15">Alanine--tRNA ligase</fullName>
        <ecNumber evidence="15">6.1.1.7</ecNumber>
    </recommendedName>
    <alternativeName>
        <fullName evidence="15">Alanyl-tRNA synthetase</fullName>
        <shortName evidence="15">AlaRS</shortName>
    </alternativeName>
</protein>
<evidence type="ECO:0000256" key="2">
    <source>
        <dbReference type="ARBA" id="ARBA00022490"/>
    </source>
</evidence>
<evidence type="ECO:0000256" key="7">
    <source>
        <dbReference type="ARBA" id="ARBA00022833"/>
    </source>
</evidence>
<dbReference type="GO" id="GO:0000049">
    <property type="term" value="F:tRNA binding"/>
    <property type="evidence" value="ECO:0007669"/>
    <property type="project" value="UniProtKB-KW"/>
</dbReference>
<dbReference type="InterPro" id="IPR050058">
    <property type="entry name" value="Ala-tRNA_ligase"/>
</dbReference>
<evidence type="ECO:0000256" key="3">
    <source>
        <dbReference type="ARBA" id="ARBA00022555"/>
    </source>
</evidence>
<dbReference type="GO" id="GO:0005524">
    <property type="term" value="F:ATP binding"/>
    <property type="evidence" value="ECO:0007669"/>
    <property type="project" value="UniProtKB-UniRule"/>
</dbReference>
<dbReference type="SMART" id="SM00863">
    <property type="entry name" value="tRNA_SAD"/>
    <property type="match status" value="1"/>
</dbReference>
<feature type="binding site" evidence="15">
    <location>
        <position position="694"/>
    </location>
    <ligand>
        <name>Zn(2+)</name>
        <dbReference type="ChEBI" id="CHEBI:29105"/>
    </ligand>
</feature>
<accession>A0A7G3ZKQ0</accession>
<gene>
    <name evidence="15" type="primary">ALA1</name>
    <name evidence="17" type="ORF">HG536_0F04120</name>
</gene>
<keyword evidence="6 15" id="KW-0547">Nucleotide-binding</keyword>
<dbReference type="InterPro" id="IPR018163">
    <property type="entry name" value="Thr/Ala-tRNA-synth_IIc_edit"/>
</dbReference>
<evidence type="ECO:0000256" key="12">
    <source>
        <dbReference type="ARBA" id="ARBA00023146"/>
    </source>
</evidence>
<dbReference type="PANTHER" id="PTHR11777">
    <property type="entry name" value="ALANYL-TRNA SYNTHETASE"/>
    <property type="match status" value="1"/>
</dbReference>
<dbReference type="AlphaFoldDB" id="A0A7G3ZKQ0"/>
<dbReference type="InterPro" id="IPR002318">
    <property type="entry name" value="Ala-tRNA-lgiase_IIc"/>
</dbReference>
<keyword evidence="3 15" id="KW-0820">tRNA-binding</keyword>
<dbReference type="FunFam" id="2.40.30.130:FF:000004">
    <property type="entry name" value="Alanine--tRNA ligase"/>
    <property type="match status" value="1"/>
</dbReference>
<dbReference type="FunFam" id="3.30.930.10:FF:000011">
    <property type="entry name" value="Alanine--tRNA ligase, cytoplasmic"/>
    <property type="match status" value="1"/>
</dbReference>
<evidence type="ECO:0000256" key="1">
    <source>
        <dbReference type="ARBA" id="ARBA00008429"/>
    </source>
</evidence>
<dbReference type="SUPFAM" id="SSF101353">
    <property type="entry name" value="Putative anticodon-binding domain of alanyl-tRNA synthetase (AlaRS)"/>
    <property type="match status" value="1"/>
</dbReference>
<keyword evidence="18" id="KW-1185">Reference proteome</keyword>
<comment type="cofactor">
    <cofactor evidence="15">
        <name>Zn(2+)</name>
        <dbReference type="ChEBI" id="CHEBI:29105"/>
    </cofactor>
    <text evidence="15">Binds 1 zinc ion per subunit.</text>
</comment>
<dbReference type="PROSITE" id="PS50860">
    <property type="entry name" value="AA_TRNA_LIGASE_II_ALA"/>
    <property type="match status" value="1"/>
</dbReference>
<reference evidence="17 18" key="1">
    <citation type="submission" date="2020-06" db="EMBL/GenBank/DDBJ databases">
        <title>The yeast mating-type switching endonuclease HO is a domesticated member of an unorthodox homing genetic element family.</title>
        <authorList>
            <person name="Coughlan A.Y."/>
            <person name="Lombardi L."/>
            <person name="Braun-Galleani S."/>
            <person name="Martos A.R."/>
            <person name="Galeote V."/>
            <person name="Bigey F."/>
            <person name="Dequin S."/>
            <person name="Byrne K.P."/>
            <person name="Wolfe K.H."/>
        </authorList>
    </citation>
    <scope>NUCLEOTIDE SEQUENCE [LARGE SCALE GENOMIC DNA]</scope>
    <source>
        <strain evidence="17 18">CBS764</strain>
    </source>
</reference>
<evidence type="ECO:0000256" key="6">
    <source>
        <dbReference type="ARBA" id="ARBA00022741"/>
    </source>
</evidence>
<dbReference type="GO" id="GO:0002161">
    <property type="term" value="F:aminoacyl-tRNA deacylase activity"/>
    <property type="evidence" value="ECO:0007669"/>
    <property type="project" value="TreeGrafter"/>
</dbReference>
<keyword evidence="4 15" id="KW-0436">Ligase</keyword>
<keyword evidence="11 15" id="KW-0496">Mitochondrion</keyword>
<dbReference type="Pfam" id="PF01411">
    <property type="entry name" value="tRNA-synt_2c"/>
    <property type="match status" value="1"/>
</dbReference>
<sequence>MCPDPALSKICFVRELGLFQGFLFPSVGSEILCKIWWKYDYLLNVPLELRGLQEVLSGLRNTFGFKTLSFQLKRLGCCNFARKFGTKPYRMTIGDKEKWTAKKVRETFMNYFKDQQHRFVPSSPVIPYDDPTLLFANAGMNQYKPIFLGTVDPASDFYSLKRAHNSQKCIRAGGKHNDLEDVGRDSYHHTFFEMLGNWSFGDYFKKEAIHYAWELLTDVYGIPADRLYVTYFEGDSKQNLEADLEALELWKAVGVPEDHILPGNAKDNFWEMGDQGPCGPCSEIHYDRIGGRNASALVNQDDPDVLEVWNLVFMQFNREKDGSLKPLPAKHIDTGMGFERLVSVLQDCRSNYDTDVFLPLFSGIQAITGARSYTGKFGAEDADGVDTAYRVLADHVRTLTFALADGGVPNNEGRGYVLRRILRRGARYARKYMNYPIGDFFSRLAPTLIDQVKDMFPEVAKDPSFLFEILNEEEASFAKTLDRGERLFEKYAEAAAKSGTKTLDGKQVWRLYDTYGFPVDLTELMAEEKGLSIDGPGFEKAKQESYEASKRGGKKDNGDLLKLNVHEISQLNDEKVAKTDDSAKYGTENIDATILKLFDGSRFVDEISEPGKKYGVILDKTCFYAEQGGQEYDQGKIVIDDVAEFNVDNVQLYNGFVFHTGTLLEGKLSVNDKIIASYDELRRFPIRNNHTGTHILNYGLLQTLGTEVDQKGSLVAPEKLRFDFSHKKALTIDELRKAEDICNDQIRQNLKVFYKDVPLDLAKSIYNVRAVFGETYPDPVRVLSVGKSVDELLENPANEEWGKYSIEFCGGTHVAKTGDIKEFVILEESGIAKGIRRIVAVTGSEAHEAQRVANDFDLELVAADKLPFSPLKEKKLKELGVRLGQLPISVIKKQELRDRFSKIEKAVKDEVKTRAKKETKQTLDTVKEYFAENESSPFFIKFIDIPTNAKAITEAINHVKSSLKDKSIYLFTGNDPEGRVAHGCFLSDDALSSGIDGPSLSKIVTSAIGGKAGGKGNVFQGVGDKQEGVDKAISELQALFKEKLIV</sequence>
<dbReference type="GO" id="GO:0008270">
    <property type="term" value="F:zinc ion binding"/>
    <property type="evidence" value="ECO:0007669"/>
    <property type="project" value="UniProtKB-UniRule"/>
</dbReference>
<keyword evidence="9 15" id="KW-0694">RNA-binding</keyword>
<comment type="domain">
    <text evidence="15">Consists of three domains; the N-terminal catalytic domain, the editing domain and the C-terminal C-Ala domain. The editing domain removes incorrectly charged amino acids, while the C-Ala domain, along with tRNA(Ala), serves as a bridge to cooperatively bring together the editing and aminoacylation centers thus stimulating deacylation of misacylated tRNAs.</text>
</comment>
<comment type="similarity">
    <text evidence="1">Belongs to the class-II aminoacyl-tRNA synthetase family. Alax-L subfamily.</text>
</comment>
<organism evidence="17 18">
    <name type="scientific">Torulaspora globosa</name>
    <dbReference type="NCBI Taxonomy" id="48254"/>
    <lineage>
        <taxon>Eukaryota</taxon>
        <taxon>Fungi</taxon>
        <taxon>Dikarya</taxon>
        <taxon>Ascomycota</taxon>
        <taxon>Saccharomycotina</taxon>
        <taxon>Saccharomycetes</taxon>
        <taxon>Saccharomycetales</taxon>
        <taxon>Saccharomycetaceae</taxon>
        <taxon>Torulaspora</taxon>
    </lineage>
</organism>
<keyword evidence="7 15" id="KW-0862">Zinc</keyword>
<keyword evidence="10 15" id="KW-0648">Protein biosynthesis</keyword>
<dbReference type="FunFam" id="3.30.980.10:FF:000004">
    <property type="entry name" value="Alanine--tRNA ligase, cytoplasmic"/>
    <property type="match status" value="1"/>
</dbReference>
<dbReference type="Gene3D" id="3.30.930.10">
    <property type="entry name" value="Bira Bifunctional Protein, Domain 2"/>
    <property type="match status" value="1"/>
</dbReference>
<comment type="catalytic activity">
    <reaction evidence="13 15">
        <text>tRNA(Ala) + L-alanine + ATP = L-alanyl-tRNA(Ala) + AMP + diphosphate</text>
        <dbReference type="Rhea" id="RHEA:12540"/>
        <dbReference type="Rhea" id="RHEA-COMP:9657"/>
        <dbReference type="Rhea" id="RHEA-COMP:9923"/>
        <dbReference type="ChEBI" id="CHEBI:30616"/>
        <dbReference type="ChEBI" id="CHEBI:33019"/>
        <dbReference type="ChEBI" id="CHEBI:57972"/>
        <dbReference type="ChEBI" id="CHEBI:78442"/>
        <dbReference type="ChEBI" id="CHEBI:78497"/>
        <dbReference type="ChEBI" id="CHEBI:456215"/>
        <dbReference type="EC" id="6.1.1.7"/>
    </reaction>
</comment>
<dbReference type="PANTHER" id="PTHR11777:SF9">
    <property type="entry name" value="ALANINE--TRNA LIGASE, CYTOPLASMIC"/>
    <property type="match status" value="1"/>
</dbReference>
<evidence type="ECO:0000313" key="18">
    <source>
        <dbReference type="Proteomes" id="UP000515788"/>
    </source>
</evidence>
<comment type="function">
    <text evidence="14 15">Catalyzes the attachment of alanine to tRNA(Ala) in a two-step reaction: alanine is first activated by ATP to form Ala-AMP and then transferred to the acceptor end of tRNA(Ala). Also edits incorrectly charged tRNA(Ala) via its editing domain.</text>
</comment>